<gene>
    <name evidence="2" type="ORF">S03H2_35636</name>
</gene>
<proteinExistence type="predicted"/>
<accession>X1FVH4</accession>
<evidence type="ECO:0000313" key="2">
    <source>
        <dbReference type="EMBL" id="GAH49651.1"/>
    </source>
</evidence>
<evidence type="ECO:0000259" key="1">
    <source>
        <dbReference type="Pfam" id="PF20683"/>
    </source>
</evidence>
<feature type="domain" description="DUF6819" evidence="1">
    <location>
        <begin position="41"/>
        <end position="209"/>
    </location>
</feature>
<reference evidence="2" key="1">
    <citation type="journal article" date="2014" name="Front. Microbiol.">
        <title>High frequency of phylogenetically diverse reductive dehalogenase-homologous genes in deep subseafloor sedimentary metagenomes.</title>
        <authorList>
            <person name="Kawai M."/>
            <person name="Futagami T."/>
            <person name="Toyoda A."/>
            <person name="Takaki Y."/>
            <person name="Nishi S."/>
            <person name="Hori S."/>
            <person name="Arai W."/>
            <person name="Tsubouchi T."/>
            <person name="Morono Y."/>
            <person name="Uchiyama I."/>
            <person name="Ito T."/>
            <person name="Fujiyama A."/>
            <person name="Inagaki F."/>
            <person name="Takami H."/>
        </authorList>
    </citation>
    <scope>NUCLEOTIDE SEQUENCE</scope>
    <source>
        <strain evidence="2">Expedition CK06-06</strain>
    </source>
</reference>
<dbReference type="InterPro" id="IPR049208">
    <property type="entry name" value="DUF6819"/>
</dbReference>
<sequence>NCKITKSSLDRGIKLYQVGIDKFLGNCLISRLKDKELANIDELRSVLKPDTGTGPGKWVDLAGLFAPEDIVEKMLADIENGAINTLEQVTQAFKSMYDNYPAYEWSWVASVLEKQLGRTIDEITSDGIIELTTKWKEAVIELDNTLYSDAKKEFVNTAQTGYGIDGDEEVKHQDFEQVRGIFEENDFVCEIKKHITKKTQLGDELINRMKKLR</sequence>
<dbReference type="AlphaFoldDB" id="X1FVH4"/>
<feature type="non-terminal residue" evidence="2">
    <location>
        <position position="1"/>
    </location>
</feature>
<comment type="caution">
    <text evidence="2">The sequence shown here is derived from an EMBL/GenBank/DDBJ whole genome shotgun (WGS) entry which is preliminary data.</text>
</comment>
<dbReference type="EMBL" id="BARU01021814">
    <property type="protein sequence ID" value="GAH49651.1"/>
    <property type="molecule type" value="Genomic_DNA"/>
</dbReference>
<dbReference type="Pfam" id="PF20683">
    <property type="entry name" value="DUF6819"/>
    <property type="match status" value="1"/>
</dbReference>
<organism evidence="2">
    <name type="scientific">marine sediment metagenome</name>
    <dbReference type="NCBI Taxonomy" id="412755"/>
    <lineage>
        <taxon>unclassified sequences</taxon>
        <taxon>metagenomes</taxon>
        <taxon>ecological metagenomes</taxon>
    </lineage>
</organism>
<name>X1FVH4_9ZZZZ</name>
<protein>
    <recommendedName>
        <fullName evidence="1">DUF6819 domain-containing protein</fullName>
    </recommendedName>
</protein>